<feature type="compositionally biased region" description="Basic and acidic residues" evidence="1">
    <location>
        <begin position="89"/>
        <end position="105"/>
    </location>
</feature>
<feature type="compositionally biased region" description="Low complexity" evidence="1">
    <location>
        <begin position="71"/>
        <end position="83"/>
    </location>
</feature>
<accession>A0A1M6NRE9</accession>
<keyword evidence="2" id="KW-0472">Membrane</keyword>
<protein>
    <submittedName>
        <fullName evidence="4">Uncharacterized protein</fullName>
    </submittedName>
</protein>
<feature type="chain" id="PRO_5012861669" evidence="3">
    <location>
        <begin position="19"/>
        <end position="324"/>
    </location>
</feature>
<keyword evidence="2" id="KW-1133">Transmembrane helix</keyword>
<proteinExistence type="predicted"/>
<feature type="transmembrane region" description="Helical" evidence="2">
    <location>
        <begin position="216"/>
        <end position="238"/>
    </location>
</feature>
<evidence type="ECO:0000256" key="3">
    <source>
        <dbReference type="SAM" id="SignalP"/>
    </source>
</evidence>
<dbReference type="AlphaFoldDB" id="A0A1M6NRE9"/>
<keyword evidence="3" id="KW-0732">Signal</keyword>
<feature type="region of interest" description="Disordered" evidence="1">
    <location>
        <begin position="69"/>
        <end position="166"/>
    </location>
</feature>
<reference evidence="4 5" key="1">
    <citation type="submission" date="2016-11" db="EMBL/GenBank/DDBJ databases">
        <authorList>
            <person name="Jaros S."/>
            <person name="Januszkiewicz K."/>
            <person name="Wedrychowicz H."/>
        </authorList>
    </citation>
    <scope>NUCLEOTIDE SEQUENCE [LARGE SCALE GENOMIC DNA]</scope>
    <source>
        <strain evidence="4 5">GAS499</strain>
    </source>
</reference>
<evidence type="ECO:0000256" key="1">
    <source>
        <dbReference type="SAM" id="MobiDB-lite"/>
    </source>
</evidence>
<gene>
    <name evidence="4" type="ORF">SAMN05444159_2083</name>
</gene>
<feature type="region of interest" description="Disordered" evidence="1">
    <location>
        <begin position="249"/>
        <end position="306"/>
    </location>
</feature>
<name>A0A1M6NRE9_9BRAD</name>
<organism evidence="4 5">
    <name type="scientific">Bradyrhizobium lablabi</name>
    <dbReference type="NCBI Taxonomy" id="722472"/>
    <lineage>
        <taxon>Bacteria</taxon>
        <taxon>Pseudomonadati</taxon>
        <taxon>Pseudomonadota</taxon>
        <taxon>Alphaproteobacteria</taxon>
        <taxon>Hyphomicrobiales</taxon>
        <taxon>Nitrobacteraceae</taxon>
        <taxon>Bradyrhizobium</taxon>
    </lineage>
</organism>
<dbReference type="Proteomes" id="UP000189935">
    <property type="component" value="Chromosome I"/>
</dbReference>
<dbReference type="RefSeq" id="WP_154071244.1">
    <property type="nucleotide sequence ID" value="NZ_LT670844.1"/>
</dbReference>
<keyword evidence="2" id="KW-0812">Transmembrane</keyword>
<sequence>MTNLVVRFLSAVSAGVVASAPIAMIPLSTVGAAEECLTTPKDETPPGKHWYYRIERGTKRHCWYLREEGETSSQAATSTPARRAAPEVAPDRETKLARSAADAHAELPLPQTLVEADLKISPTTPATSVDPRGAEQKLSNNASPETAQSPLASRWPEPTGVFSSATERPISPSFVVASAAPDANLDASTHTDLTPKVPPVAPTKVETSAMGTPASLGMLLLGTFGAIAVLWLTGSAIYRMARMRRRPQRYTSLNPPERPTEEPTNHTGIPPWQEPMIVNSTRRLDPGRDASGQSLDRQRSGLGDNAREIEQLLARFANQAQAEP</sequence>
<dbReference type="EMBL" id="LT670844">
    <property type="protein sequence ID" value="SHJ98152.1"/>
    <property type="molecule type" value="Genomic_DNA"/>
</dbReference>
<feature type="compositionally biased region" description="Polar residues" evidence="1">
    <location>
        <begin position="137"/>
        <end position="151"/>
    </location>
</feature>
<evidence type="ECO:0000256" key="2">
    <source>
        <dbReference type="SAM" id="Phobius"/>
    </source>
</evidence>
<evidence type="ECO:0000313" key="5">
    <source>
        <dbReference type="Proteomes" id="UP000189935"/>
    </source>
</evidence>
<feature type="signal peptide" evidence="3">
    <location>
        <begin position="1"/>
        <end position="18"/>
    </location>
</feature>
<dbReference type="OrthoDB" id="8138583at2"/>
<evidence type="ECO:0000313" key="4">
    <source>
        <dbReference type="EMBL" id="SHJ98152.1"/>
    </source>
</evidence>